<organism evidence="3 4">
    <name type="scientific">Rhodococcoides fascians</name>
    <name type="common">Rhodococcus fascians</name>
    <dbReference type="NCBI Taxonomy" id="1828"/>
    <lineage>
        <taxon>Bacteria</taxon>
        <taxon>Bacillati</taxon>
        <taxon>Actinomycetota</taxon>
        <taxon>Actinomycetes</taxon>
        <taxon>Mycobacteriales</taxon>
        <taxon>Nocardiaceae</taxon>
        <taxon>Rhodococcoides</taxon>
    </lineage>
</organism>
<gene>
    <name evidence="3" type="ORF">A3Q41_00428</name>
</gene>
<name>A0A143QGY6_RHOFA</name>
<dbReference type="PANTHER" id="PTHR35004">
    <property type="entry name" value="TRANSPOSASE RV3428C-RELATED"/>
    <property type="match status" value="1"/>
</dbReference>
<dbReference type="Proteomes" id="UP000076038">
    <property type="component" value="Chromosome"/>
</dbReference>
<dbReference type="PROSITE" id="PS50994">
    <property type="entry name" value="INTEGRASE"/>
    <property type="match status" value="1"/>
</dbReference>
<dbReference type="InterPro" id="IPR001584">
    <property type="entry name" value="Integrase_cat-core"/>
</dbReference>
<feature type="compositionally biased region" description="Low complexity" evidence="1">
    <location>
        <begin position="323"/>
        <end position="336"/>
    </location>
</feature>
<dbReference type="SUPFAM" id="SSF46689">
    <property type="entry name" value="Homeodomain-like"/>
    <property type="match status" value="1"/>
</dbReference>
<dbReference type="EMBL" id="CP015220">
    <property type="protein sequence ID" value="AMY21752.1"/>
    <property type="molecule type" value="Genomic_DNA"/>
</dbReference>
<dbReference type="GO" id="GO:0003676">
    <property type="term" value="F:nucleic acid binding"/>
    <property type="evidence" value="ECO:0007669"/>
    <property type="project" value="InterPro"/>
</dbReference>
<evidence type="ECO:0000256" key="1">
    <source>
        <dbReference type="SAM" id="MobiDB-lite"/>
    </source>
</evidence>
<dbReference type="Pfam" id="PF13683">
    <property type="entry name" value="rve_3"/>
    <property type="match status" value="1"/>
</dbReference>
<dbReference type="Pfam" id="PF13565">
    <property type="entry name" value="HTH_32"/>
    <property type="match status" value="1"/>
</dbReference>
<reference evidence="4" key="2">
    <citation type="submission" date="2016-04" db="EMBL/GenBank/DDBJ databases">
        <title>Complete Genome and Plasmid Sequences for Rhodococcus fascians D188 and Draft Sequences for Rhodococcus spp. Isolates PBTS 1 and PBTS 2.</title>
        <authorList>
            <person name="Stamer R."/>
            <person name="Vereecke D."/>
            <person name="Zhang Y."/>
            <person name="Schilkey F."/>
            <person name="Devitt N."/>
            <person name="Randall J."/>
        </authorList>
    </citation>
    <scope>NUCLEOTIDE SEQUENCE [LARGE SCALE GENOMIC DNA]</scope>
    <source>
        <strain evidence="4">PBTS2</strain>
    </source>
</reference>
<dbReference type="InterPro" id="IPR012337">
    <property type="entry name" value="RNaseH-like_sf"/>
</dbReference>
<dbReference type="GO" id="GO:0015074">
    <property type="term" value="P:DNA integration"/>
    <property type="evidence" value="ECO:0007669"/>
    <property type="project" value="InterPro"/>
</dbReference>
<dbReference type="InterPro" id="IPR009057">
    <property type="entry name" value="Homeodomain-like_sf"/>
</dbReference>
<dbReference type="KEGG" id="rhs:A3Q41_00428"/>
<feature type="region of interest" description="Disordered" evidence="1">
    <location>
        <begin position="307"/>
        <end position="355"/>
    </location>
</feature>
<dbReference type="SUPFAM" id="SSF53098">
    <property type="entry name" value="Ribonuclease H-like"/>
    <property type="match status" value="1"/>
</dbReference>
<sequence>MPTSPNDSLSRSAFRAITEVNDGSPVSDVAERFGVSRQTVTAWRKRYENSGIDGLVDSSRRPHASPNRIQPDIEALICEMRRHHRRWGARRICFELSKEIGDRTPSRATVHRTLVRNGLVNHQEQQHKRVYKRWQREAPMHLWQLDLVGGMFLVGGRECKMLTGIDDHSRFIVTATVLEHPSGNAVCEAFIAAIHKWGSPFEVLTDNGKQFTGKHTRPLPAEVLFERTCREFGITARLTRRHSPTTTGKIERFHRTLRREFLDEAGAFADIAAAQAALDEWVHAYNTLRPHQSLDMATPASLFRARAHHEHHDGTTDNGQSDSSSTLTAASSSLTTVGRERSSSAIELDTQVPPSGVTNVAGAQQLWIGSNHAGRTVTLWIDLVSIHVILDDTVIKTVRSRLTHTDLERLAMRGTRQGRPSPATAAVDTAVLPTKPRPIEVDRTAGRDGTVILAGHRLHLGADRAGTRVTLRIASGLIHASVDNVLLATLPNPLDASQLAGLTGAREATGTLPAPPPAGPQTVQRRVPKDGRVMVTGQLLKVGRTHAGTIVTVVVEDNYFRVLDGTTELGVYARTSTKPIRNFNAHRPRSG</sequence>
<feature type="domain" description="Integrase catalytic" evidence="2">
    <location>
        <begin position="135"/>
        <end position="307"/>
    </location>
</feature>
<evidence type="ECO:0000313" key="3">
    <source>
        <dbReference type="EMBL" id="AMY21752.1"/>
    </source>
</evidence>
<dbReference type="PANTHER" id="PTHR35004:SF6">
    <property type="entry name" value="TRANSPOSASE"/>
    <property type="match status" value="1"/>
</dbReference>
<dbReference type="OrthoDB" id="568335at2"/>
<dbReference type="AlphaFoldDB" id="A0A143QGY6"/>
<dbReference type="RefSeq" id="WP_045840685.1">
    <property type="nucleotide sequence ID" value="NZ_CP015220.1"/>
</dbReference>
<dbReference type="PATRIC" id="fig|1653479.3.peg.433"/>
<dbReference type="InterPro" id="IPR047656">
    <property type="entry name" value="IS481-like_transpos"/>
</dbReference>
<accession>A0A143QGY6</accession>
<evidence type="ECO:0000313" key="4">
    <source>
        <dbReference type="Proteomes" id="UP000076038"/>
    </source>
</evidence>
<dbReference type="Gene3D" id="3.30.420.10">
    <property type="entry name" value="Ribonuclease H-like superfamily/Ribonuclease H"/>
    <property type="match status" value="1"/>
</dbReference>
<dbReference type="InterPro" id="IPR036397">
    <property type="entry name" value="RNaseH_sf"/>
</dbReference>
<reference evidence="3 4" key="1">
    <citation type="journal article" date="2016" name="Genome Announc.">
        <title>Complete Genome and Plasmid Sequences for Rhodococcus fascians D188 and Draft Sequences for Rhodococcus Isolates PBTS 1 and PBTS 2.</title>
        <authorList>
            <person name="Stamler R.A."/>
            <person name="Vereecke D."/>
            <person name="Zhang Y."/>
            <person name="Schilkey F."/>
            <person name="Devitt N."/>
            <person name="Randall J.J."/>
        </authorList>
    </citation>
    <scope>NUCLEOTIDE SEQUENCE [LARGE SCALE GENOMIC DNA]</scope>
    <source>
        <strain evidence="3 4">PBTS2</strain>
    </source>
</reference>
<keyword evidence="4" id="KW-1185">Reference proteome</keyword>
<proteinExistence type="predicted"/>
<evidence type="ECO:0000259" key="2">
    <source>
        <dbReference type="PROSITE" id="PS50994"/>
    </source>
</evidence>
<dbReference type="NCBIfam" id="NF033577">
    <property type="entry name" value="transpos_IS481"/>
    <property type="match status" value="1"/>
</dbReference>
<protein>
    <recommendedName>
        <fullName evidence="2">Integrase catalytic domain-containing protein</fullName>
    </recommendedName>
</protein>